<keyword evidence="3" id="KW-1185">Reference proteome</keyword>
<feature type="region of interest" description="Disordered" evidence="1">
    <location>
        <begin position="30"/>
        <end position="94"/>
    </location>
</feature>
<comment type="caution">
    <text evidence="2">The sequence shown here is derived from an EMBL/GenBank/DDBJ whole genome shotgun (WGS) entry which is preliminary data.</text>
</comment>
<protein>
    <submittedName>
        <fullName evidence="2">Uncharacterized protein</fullName>
    </submittedName>
</protein>
<evidence type="ECO:0000313" key="3">
    <source>
        <dbReference type="Proteomes" id="UP000784294"/>
    </source>
</evidence>
<evidence type="ECO:0000313" key="2">
    <source>
        <dbReference type="EMBL" id="VEL19361.1"/>
    </source>
</evidence>
<sequence>TTQKSRRLSEPGVGWWYQFQVAAATRWGSRGFHEPGISPPVAWNSEPPRPPSPPRHLREGVLRIQAMGTGASAASGGSGGQGGGDISPEMNSDNLTATLSLEIHWSPPEMADIPVTEYRVGPTATHELSTPQAHAIVANPLNGLIPKTPTFFPM</sequence>
<proteinExistence type="predicted"/>
<dbReference type="Proteomes" id="UP000784294">
    <property type="component" value="Unassembled WGS sequence"/>
</dbReference>
<dbReference type="EMBL" id="CAAALY010041299">
    <property type="protein sequence ID" value="VEL19361.1"/>
    <property type="molecule type" value="Genomic_DNA"/>
</dbReference>
<gene>
    <name evidence="2" type="ORF">PXEA_LOCUS12801</name>
</gene>
<feature type="compositionally biased region" description="Gly residues" evidence="1">
    <location>
        <begin position="76"/>
        <end position="85"/>
    </location>
</feature>
<dbReference type="AlphaFoldDB" id="A0A448WSV2"/>
<feature type="non-terminal residue" evidence="2">
    <location>
        <position position="1"/>
    </location>
</feature>
<name>A0A448WSV2_9PLAT</name>
<evidence type="ECO:0000256" key="1">
    <source>
        <dbReference type="SAM" id="MobiDB-lite"/>
    </source>
</evidence>
<reference evidence="2" key="1">
    <citation type="submission" date="2018-11" db="EMBL/GenBank/DDBJ databases">
        <authorList>
            <consortium name="Pathogen Informatics"/>
        </authorList>
    </citation>
    <scope>NUCLEOTIDE SEQUENCE</scope>
</reference>
<organism evidence="2 3">
    <name type="scientific">Protopolystoma xenopodis</name>
    <dbReference type="NCBI Taxonomy" id="117903"/>
    <lineage>
        <taxon>Eukaryota</taxon>
        <taxon>Metazoa</taxon>
        <taxon>Spiralia</taxon>
        <taxon>Lophotrochozoa</taxon>
        <taxon>Platyhelminthes</taxon>
        <taxon>Monogenea</taxon>
        <taxon>Polyopisthocotylea</taxon>
        <taxon>Polystomatidea</taxon>
        <taxon>Polystomatidae</taxon>
        <taxon>Protopolystoma</taxon>
    </lineage>
</organism>
<dbReference type="OrthoDB" id="9985779at2759"/>
<accession>A0A448WSV2</accession>